<evidence type="ECO:0000259" key="1">
    <source>
        <dbReference type="Pfam" id="PF26078"/>
    </source>
</evidence>
<protein>
    <recommendedName>
        <fullName evidence="1">Baseplate J-like central domain-containing protein</fullName>
    </recommendedName>
</protein>
<dbReference type="Proteomes" id="UP001515641">
    <property type="component" value="Unassembled WGS sequence"/>
</dbReference>
<name>A0ABX0LEX0_9NEIS</name>
<dbReference type="InterPro" id="IPR058531">
    <property type="entry name" value="Baseplate_J_M"/>
</dbReference>
<dbReference type="EMBL" id="JAAOMA010000049">
    <property type="protein sequence ID" value="NHR08067.1"/>
    <property type="molecule type" value="Genomic_DNA"/>
</dbReference>
<dbReference type="InterPro" id="IPR014507">
    <property type="entry name" value="Baseplate_assembly_J_pred"/>
</dbReference>
<dbReference type="PANTHER" id="PTHR35862">
    <property type="entry name" value="FELS-2 PROPHAGE PROTEIN"/>
    <property type="match status" value="1"/>
</dbReference>
<dbReference type="PANTHER" id="PTHR35862:SF1">
    <property type="entry name" value="FELS-2 PROPHAGE PROTEIN"/>
    <property type="match status" value="1"/>
</dbReference>
<feature type="domain" description="Baseplate J-like central" evidence="1">
    <location>
        <begin position="128"/>
        <end position="207"/>
    </location>
</feature>
<keyword evidence="3" id="KW-1185">Reference proteome</keyword>
<gene>
    <name evidence="2" type="ORF">HA052_23020</name>
</gene>
<organism evidence="2 3">
    <name type="scientific">Chromobacterium fluminis</name>
    <dbReference type="NCBI Taxonomy" id="3044269"/>
    <lineage>
        <taxon>Bacteria</taxon>
        <taxon>Pseudomonadati</taxon>
        <taxon>Pseudomonadota</taxon>
        <taxon>Betaproteobacteria</taxon>
        <taxon>Neisseriales</taxon>
        <taxon>Chromobacteriaceae</taxon>
        <taxon>Chromobacterium</taxon>
    </lineage>
</organism>
<evidence type="ECO:0000313" key="3">
    <source>
        <dbReference type="Proteomes" id="UP001515641"/>
    </source>
</evidence>
<dbReference type="Pfam" id="PF26078">
    <property type="entry name" value="Baseplate_J_M"/>
    <property type="match status" value="1"/>
</dbReference>
<sequence length="296" mass="31856">MIDLSKLPPPDLLVEVDFEDIYAAKLERFKTLYPEYTAVLESDAAVKLLELAAYDEMMSIARANDAARASMLAYAEKADLDNRAADFGVSRLLIHGGDAEATPPVEPLWEDDERLRYRCQMALEGMSVAGPSGAYKFHALSASGEVLDVAVEGASSTGPAPPPPGTVRVWLLDRRGDGVAGADVLAVVAAALNDENVRPICDTVEVLPARPLRFQVDATIEWQDGGKQASGGLEAARERLNAMLAERRRIGALVPRSAIDAALHCPGVDRVVIHAPLEDVRCQIGEYPLCDGGQLR</sequence>
<reference evidence="2 3" key="1">
    <citation type="submission" date="2020-03" db="EMBL/GenBank/DDBJ databases">
        <title>Draft genome sequence of environmentally isolated cultures.</title>
        <authorList>
            <person name="Wilson H.S."/>
            <person name="De Leon M.E."/>
        </authorList>
    </citation>
    <scope>NUCLEOTIDE SEQUENCE [LARGE SCALE GENOMIC DNA]</scope>
    <source>
        <strain evidence="2 3">HSC-31F16</strain>
    </source>
</reference>
<evidence type="ECO:0000313" key="2">
    <source>
        <dbReference type="EMBL" id="NHR08067.1"/>
    </source>
</evidence>
<dbReference type="RefSeq" id="WP_166453772.1">
    <property type="nucleotide sequence ID" value="NZ_JAAOMA010000049.1"/>
</dbReference>
<dbReference type="PIRSF" id="PIRSF020481">
    <property type="entry name" value="BAP"/>
    <property type="match status" value="1"/>
</dbReference>
<proteinExistence type="predicted"/>
<dbReference type="InterPro" id="IPR052726">
    <property type="entry name" value="Phage_Baseplate_Hub"/>
</dbReference>
<accession>A0ABX0LEX0</accession>
<comment type="caution">
    <text evidence="2">The sequence shown here is derived from an EMBL/GenBank/DDBJ whole genome shotgun (WGS) entry which is preliminary data.</text>
</comment>